<dbReference type="OrthoDB" id="4770332at2759"/>
<evidence type="ECO:0000313" key="5">
    <source>
        <dbReference type="Proteomes" id="UP000192596"/>
    </source>
</evidence>
<comment type="caution">
    <text evidence="4">The sequence shown here is derived from an EMBL/GenBank/DDBJ whole genome shotgun (WGS) entry which is preliminary data.</text>
</comment>
<protein>
    <submittedName>
        <fullName evidence="4">Uncharacterized protein</fullName>
    </submittedName>
</protein>
<feature type="region of interest" description="Disordered" evidence="3">
    <location>
        <begin position="83"/>
        <end position="102"/>
    </location>
</feature>
<name>A0A1V8S9U0_9PEZI</name>
<dbReference type="GO" id="GO:0003723">
    <property type="term" value="F:RNA binding"/>
    <property type="evidence" value="ECO:0007669"/>
    <property type="project" value="InterPro"/>
</dbReference>
<evidence type="ECO:0000313" key="4">
    <source>
        <dbReference type="EMBL" id="OQN95978.1"/>
    </source>
</evidence>
<keyword evidence="5" id="KW-1185">Reference proteome</keyword>
<dbReference type="EMBL" id="NAJO01000075">
    <property type="protein sequence ID" value="OQN95978.1"/>
    <property type="molecule type" value="Genomic_DNA"/>
</dbReference>
<gene>
    <name evidence="4" type="ORF">B0A48_17921</name>
</gene>
<evidence type="ECO:0000256" key="1">
    <source>
        <dbReference type="ARBA" id="ARBA00022722"/>
    </source>
</evidence>
<sequence length="175" mass="20002">MDDYASSSYRSSRQGFDEQYELLPSLKRSVLEARLDKYRRAYHVLKEQLHLNTVVLPSARAQVPTAPTTGPRHGYPKTYENREQIASTKSISQPPYNEYPLMPQRYNDFATEKNRPGRKADPGPLRAIYNDTDRSAFDVAYHNRKLGDHDRNFEKAVYQPRSSGYSASAALEAKG</sequence>
<dbReference type="Pfam" id="PF00545">
    <property type="entry name" value="Ribonuclease"/>
    <property type="match status" value="1"/>
</dbReference>
<dbReference type="InterPro" id="IPR016191">
    <property type="entry name" value="Ribonuclease/ribotoxin"/>
</dbReference>
<organism evidence="4 5">
    <name type="scientific">Cryoendolithus antarcticus</name>
    <dbReference type="NCBI Taxonomy" id="1507870"/>
    <lineage>
        <taxon>Eukaryota</taxon>
        <taxon>Fungi</taxon>
        <taxon>Dikarya</taxon>
        <taxon>Ascomycota</taxon>
        <taxon>Pezizomycotina</taxon>
        <taxon>Dothideomycetes</taxon>
        <taxon>Dothideomycetidae</taxon>
        <taxon>Cladosporiales</taxon>
        <taxon>Cladosporiaceae</taxon>
        <taxon>Cryoendolithus</taxon>
    </lineage>
</organism>
<dbReference type="Proteomes" id="UP000192596">
    <property type="component" value="Unassembled WGS sequence"/>
</dbReference>
<reference evidence="5" key="1">
    <citation type="submission" date="2017-03" db="EMBL/GenBank/DDBJ databases">
        <title>Genomes of endolithic fungi from Antarctica.</title>
        <authorList>
            <person name="Coleine C."/>
            <person name="Masonjones S."/>
            <person name="Stajich J.E."/>
        </authorList>
    </citation>
    <scope>NUCLEOTIDE SEQUENCE [LARGE SCALE GENOMIC DNA]</scope>
    <source>
        <strain evidence="5">CCFEE 5527</strain>
    </source>
</reference>
<dbReference type="Gene3D" id="3.10.450.30">
    <property type="entry name" value="Microbial ribonucleases"/>
    <property type="match status" value="1"/>
</dbReference>
<feature type="compositionally biased region" description="Polar residues" evidence="3">
    <location>
        <begin position="84"/>
        <end position="95"/>
    </location>
</feature>
<dbReference type="SUPFAM" id="SSF53933">
    <property type="entry name" value="Microbial ribonucleases"/>
    <property type="match status" value="1"/>
</dbReference>
<dbReference type="InterPro" id="IPR000026">
    <property type="entry name" value="N1-like"/>
</dbReference>
<dbReference type="AlphaFoldDB" id="A0A1V8S9U0"/>
<proteinExistence type="predicted"/>
<evidence type="ECO:0000256" key="2">
    <source>
        <dbReference type="ARBA" id="ARBA00022801"/>
    </source>
</evidence>
<accession>A0A1V8S9U0</accession>
<keyword evidence="2" id="KW-0378">Hydrolase</keyword>
<keyword evidence="1" id="KW-0540">Nuclease</keyword>
<evidence type="ECO:0000256" key="3">
    <source>
        <dbReference type="SAM" id="MobiDB-lite"/>
    </source>
</evidence>
<dbReference type="GO" id="GO:0016787">
    <property type="term" value="F:hydrolase activity"/>
    <property type="evidence" value="ECO:0007669"/>
    <property type="project" value="UniProtKB-KW"/>
</dbReference>
<dbReference type="GO" id="GO:0004521">
    <property type="term" value="F:RNA endonuclease activity"/>
    <property type="evidence" value="ECO:0007669"/>
    <property type="project" value="InterPro"/>
</dbReference>
<dbReference type="InParanoid" id="A0A1V8S9U0"/>